<evidence type="ECO:0000256" key="3">
    <source>
        <dbReference type="ARBA" id="ARBA00006577"/>
    </source>
</evidence>
<comment type="catalytic activity">
    <reaction evidence="1 8 9">
        <text>[protein]-peptidylproline (omega=180) = [protein]-peptidylproline (omega=0)</text>
        <dbReference type="Rhea" id="RHEA:16237"/>
        <dbReference type="Rhea" id="RHEA-COMP:10747"/>
        <dbReference type="Rhea" id="RHEA-COMP:10748"/>
        <dbReference type="ChEBI" id="CHEBI:83833"/>
        <dbReference type="ChEBI" id="CHEBI:83834"/>
        <dbReference type="EC" id="5.2.1.8"/>
    </reaction>
</comment>
<dbReference type="Pfam" id="PF00254">
    <property type="entry name" value="FKBP_C"/>
    <property type="match status" value="1"/>
</dbReference>
<keyword evidence="7 8" id="KW-0413">Isomerase</keyword>
<dbReference type="AlphaFoldDB" id="A0A101IVC7"/>
<organism evidence="11 12">
    <name type="scientific">Methanoculleus marisnigri</name>
    <dbReference type="NCBI Taxonomy" id="2198"/>
    <lineage>
        <taxon>Archaea</taxon>
        <taxon>Methanobacteriati</taxon>
        <taxon>Methanobacteriota</taxon>
        <taxon>Stenosarchaea group</taxon>
        <taxon>Methanomicrobia</taxon>
        <taxon>Methanomicrobiales</taxon>
        <taxon>Methanomicrobiaceae</taxon>
        <taxon>Methanoculleus</taxon>
    </lineage>
</organism>
<evidence type="ECO:0000256" key="7">
    <source>
        <dbReference type="ARBA" id="ARBA00023235"/>
    </source>
</evidence>
<comment type="caution">
    <text evidence="11">The sequence shown here is derived from an EMBL/GenBank/DDBJ whole genome shotgun (WGS) entry which is preliminary data.</text>
</comment>
<dbReference type="GO" id="GO:0005737">
    <property type="term" value="C:cytoplasm"/>
    <property type="evidence" value="ECO:0007669"/>
    <property type="project" value="UniProtKB-SubCell"/>
</dbReference>
<proteinExistence type="inferred from homology"/>
<dbReference type="EMBL" id="LGHE01000086">
    <property type="protein sequence ID" value="KUL01791.1"/>
    <property type="molecule type" value="Genomic_DNA"/>
</dbReference>
<dbReference type="Gene3D" id="3.10.50.40">
    <property type="match status" value="1"/>
</dbReference>
<evidence type="ECO:0000259" key="10">
    <source>
        <dbReference type="PROSITE" id="PS50059"/>
    </source>
</evidence>
<dbReference type="InterPro" id="IPR001179">
    <property type="entry name" value="PPIase_FKBP_dom"/>
</dbReference>
<dbReference type="InterPro" id="IPR046357">
    <property type="entry name" value="PPIase_dom_sf"/>
</dbReference>
<dbReference type="GO" id="GO:0042026">
    <property type="term" value="P:protein refolding"/>
    <property type="evidence" value="ECO:0007669"/>
    <property type="project" value="UniProtKB-ARBA"/>
</dbReference>
<evidence type="ECO:0000256" key="6">
    <source>
        <dbReference type="ARBA" id="ARBA00023186"/>
    </source>
</evidence>
<evidence type="ECO:0000313" key="11">
    <source>
        <dbReference type="EMBL" id="KUL01791.1"/>
    </source>
</evidence>
<reference evidence="12" key="1">
    <citation type="journal article" date="2015" name="MBio">
        <title>Genome-Resolved Metagenomic Analysis Reveals Roles for Candidate Phyla and Other Microbial Community Members in Biogeochemical Transformations in Oil Reservoirs.</title>
        <authorList>
            <person name="Hu P."/>
            <person name="Tom L."/>
            <person name="Singh A."/>
            <person name="Thomas B.C."/>
            <person name="Baker B.J."/>
            <person name="Piceno Y.M."/>
            <person name="Andersen G.L."/>
            <person name="Banfield J.F."/>
        </authorList>
    </citation>
    <scope>NUCLEOTIDE SEQUENCE [LARGE SCALE GENOMIC DNA]</scope>
</reference>
<evidence type="ECO:0000256" key="5">
    <source>
        <dbReference type="ARBA" id="ARBA00023110"/>
    </source>
</evidence>
<keyword evidence="6" id="KW-0143">Chaperone</keyword>
<dbReference type="Proteomes" id="UP000054598">
    <property type="component" value="Unassembled WGS sequence"/>
</dbReference>
<keyword evidence="4" id="KW-0963">Cytoplasm</keyword>
<name>A0A101IVC7_9EURY</name>
<feature type="domain" description="PPIase FKBP-type" evidence="10">
    <location>
        <begin position="7"/>
        <end position="71"/>
    </location>
</feature>
<evidence type="ECO:0000256" key="9">
    <source>
        <dbReference type="RuleBase" id="RU003915"/>
    </source>
</evidence>
<dbReference type="GO" id="GO:0003755">
    <property type="term" value="F:peptidyl-prolyl cis-trans isomerase activity"/>
    <property type="evidence" value="ECO:0007669"/>
    <property type="project" value="UniProtKB-UniRule"/>
</dbReference>
<dbReference type="PANTHER" id="PTHR47861">
    <property type="entry name" value="FKBP-TYPE PEPTIDYL-PROLYL CIS-TRANS ISOMERASE SLYD"/>
    <property type="match status" value="1"/>
</dbReference>
<dbReference type="PANTHER" id="PTHR47861:SF3">
    <property type="entry name" value="FKBP-TYPE PEPTIDYL-PROLYL CIS-TRANS ISOMERASE SLYD"/>
    <property type="match status" value="1"/>
</dbReference>
<evidence type="ECO:0000256" key="1">
    <source>
        <dbReference type="ARBA" id="ARBA00000971"/>
    </source>
</evidence>
<dbReference type="PATRIC" id="fig|2198.3.peg.752"/>
<comment type="similarity">
    <text evidence="3 9">Belongs to the FKBP-type PPIase family.</text>
</comment>
<sequence>MAPIQHGDTLLLHFTSTRPDGEVFEDTRTGEPVRVTLGKDQINPLVERALIGRNRGETVTVVLPPEKAYGSYRKQLVITIKRKKLELDHEPVPGEFIGVEVMGKPCLVTVVDKTDKTVTVDANHPLAGETVTYAITIVAILPRES</sequence>
<evidence type="ECO:0000256" key="2">
    <source>
        <dbReference type="ARBA" id="ARBA00004496"/>
    </source>
</evidence>
<evidence type="ECO:0000256" key="4">
    <source>
        <dbReference type="ARBA" id="ARBA00022490"/>
    </source>
</evidence>
<accession>A0A101IVC7</accession>
<evidence type="ECO:0000256" key="8">
    <source>
        <dbReference type="PROSITE-ProRule" id="PRU00277"/>
    </source>
</evidence>
<dbReference type="PROSITE" id="PS50059">
    <property type="entry name" value="FKBP_PPIASE"/>
    <property type="match status" value="1"/>
</dbReference>
<evidence type="ECO:0000313" key="12">
    <source>
        <dbReference type="Proteomes" id="UP000054598"/>
    </source>
</evidence>
<protein>
    <recommendedName>
        <fullName evidence="9">Peptidyl-prolyl cis-trans isomerase</fullName>
        <ecNumber evidence="9">5.2.1.8</ecNumber>
    </recommendedName>
</protein>
<gene>
    <name evidence="11" type="ORF">XE10_0898</name>
</gene>
<dbReference type="SUPFAM" id="SSF54534">
    <property type="entry name" value="FKBP-like"/>
    <property type="match status" value="1"/>
</dbReference>
<comment type="subcellular location">
    <subcellularLocation>
        <location evidence="2">Cytoplasm</location>
    </subcellularLocation>
</comment>
<dbReference type="EC" id="5.2.1.8" evidence="9"/>
<keyword evidence="5 8" id="KW-0697">Rotamase</keyword>